<dbReference type="Proteomes" id="UP000030666">
    <property type="component" value="Unassembled WGS sequence"/>
</dbReference>
<dbReference type="OrthoDB" id="378476at2759"/>
<reference evidence="1" key="1">
    <citation type="submission" date="2013-02" db="EMBL/GenBank/DDBJ databases">
        <title>The Genome Sequence of Plasmodium falciparum Santa Lucia.</title>
        <authorList>
            <consortium name="The Broad Institute Genome Sequencing Platform"/>
            <consortium name="The Broad Institute Genome Sequencing Center for Infectious Disease"/>
            <person name="Neafsey D."/>
            <person name="Cheeseman I."/>
            <person name="Volkman S."/>
            <person name="Adams J."/>
            <person name="Walker B."/>
            <person name="Young S.K."/>
            <person name="Zeng Q."/>
            <person name="Gargeya S."/>
            <person name="Fitzgerald M."/>
            <person name="Haas B."/>
            <person name="Abouelleil A."/>
            <person name="Alvarado L."/>
            <person name="Arachchi H.M."/>
            <person name="Berlin A.M."/>
            <person name="Chapman S.B."/>
            <person name="Dewar J."/>
            <person name="Goldberg J."/>
            <person name="Griggs A."/>
            <person name="Gujja S."/>
            <person name="Hansen M."/>
            <person name="Howarth C."/>
            <person name="Imamovic A."/>
            <person name="Larimer J."/>
            <person name="McCowan C."/>
            <person name="Murphy C."/>
            <person name="Neiman D."/>
            <person name="Pearson M."/>
            <person name="Priest M."/>
            <person name="Roberts A."/>
            <person name="Saif S."/>
            <person name="Shea T."/>
            <person name="Sisk P."/>
            <person name="Sykes S."/>
            <person name="Wortman J."/>
            <person name="Nusbaum C."/>
            <person name="Birren B."/>
        </authorList>
    </citation>
    <scope>NUCLEOTIDE SEQUENCE [LARGE SCALE GENOMIC DNA]</scope>
    <source>
        <strain evidence="1">Santa Lucia</strain>
    </source>
</reference>
<accession>W7FX92</accession>
<proteinExistence type="predicted"/>
<gene>
    <name evidence="1" type="ORF">PFAG_02221</name>
</gene>
<dbReference type="EMBL" id="KE123491">
    <property type="protein sequence ID" value="EUT87398.1"/>
    <property type="molecule type" value="Genomic_DNA"/>
</dbReference>
<sequence length="157" mass="18238">MNDENIILDFISVSFVHRNLSEYYIGIYAALRNYYRQQSGVYKKYYSGKLKKDICYDTLEEDADEASHDEPVNKYSKKNKQGLKENIARKVLINIWIQKLHVCKLGGDDIICTLEICEEVCLSKYKKVILPHGGGLPKKKKKNILKDIGKKIYMLLE</sequence>
<evidence type="ECO:0000313" key="1">
    <source>
        <dbReference type="EMBL" id="EUT87398.1"/>
    </source>
</evidence>
<dbReference type="AlphaFoldDB" id="W7FX92"/>
<protein>
    <submittedName>
        <fullName evidence="1">Uncharacterized protein</fullName>
    </submittedName>
</protein>
<organism evidence="1">
    <name type="scientific">Plasmodium falciparum Santa Lucia</name>
    <dbReference type="NCBI Taxonomy" id="478859"/>
    <lineage>
        <taxon>Eukaryota</taxon>
        <taxon>Sar</taxon>
        <taxon>Alveolata</taxon>
        <taxon>Apicomplexa</taxon>
        <taxon>Aconoidasida</taxon>
        <taxon>Haemosporida</taxon>
        <taxon>Plasmodiidae</taxon>
        <taxon>Plasmodium</taxon>
        <taxon>Plasmodium (Laverania)</taxon>
    </lineage>
</organism>
<name>W7FX92_PLAFA</name>